<dbReference type="EMBL" id="JACHMS010000001">
    <property type="protein sequence ID" value="MBB4710171.1"/>
    <property type="molecule type" value="Genomic_DNA"/>
</dbReference>
<dbReference type="GeneID" id="95792147"/>
<proteinExistence type="predicted"/>
<organism evidence="1 2">
    <name type="scientific">Streptomyces luteogriseus</name>
    <dbReference type="NCBI Taxonomy" id="68233"/>
    <lineage>
        <taxon>Bacteria</taxon>
        <taxon>Bacillati</taxon>
        <taxon>Actinomycetota</taxon>
        <taxon>Actinomycetes</taxon>
        <taxon>Kitasatosporales</taxon>
        <taxon>Streptomycetaceae</taxon>
        <taxon>Streptomyces</taxon>
    </lineage>
</organism>
<dbReference type="AlphaFoldDB" id="A0A7W7DGA3"/>
<evidence type="ECO:0000313" key="2">
    <source>
        <dbReference type="Proteomes" id="UP000565089"/>
    </source>
</evidence>
<sequence>MSDRAHHAELFLVWAVIDDEAVFGVAELRTSGPPQNLADRFGVPAPPVR</sequence>
<dbReference type="RefSeq" id="WP_184906773.1">
    <property type="nucleotide sequence ID" value="NZ_JACHMS010000001.1"/>
</dbReference>
<reference evidence="1 2" key="1">
    <citation type="submission" date="2020-08" db="EMBL/GenBank/DDBJ databases">
        <title>Sequencing the genomes of 1000 actinobacteria strains.</title>
        <authorList>
            <person name="Klenk H.-P."/>
        </authorList>
    </citation>
    <scope>NUCLEOTIDE SEQUENCE [LARGE SCALE GENOMIC DNA]</scope>
    <source>
        <strain evidence="1 2">DSM 40483</strain>
    </source>
</reference>
<name>A0A7W7DGA3_9ACTN</name>
<accession>A0A7W7DGA3</accession>
<gene>
    <name evidence="1" type="ORF">BJ965_000053</name>
</gene>
<comment type="caution">
    <text evidence="1">The sequence shown here is derived from an EMBL/GenBank/DDBJ whole genome shotgun (WGS) entry which is preliminary data.</text>
</comment>
<keyword evidence="2" id="KW-1185">Reference proteome</keyword>
<protein>
    <submittedName>
        <fullName evidence="1">Uncharacterized protein</fullName>
    </submittedName>
</protein>
<evidence type="ECO:0000313" key="1">
    <source>
        <dbReference type="EMBL" id="MBB4710171.1"/>
    </source>
</evidence>
<dbReference type="Proteomes" id="UP000565089">
    <property type="component" value="Unassembled WGS sequence"/>
</dbReference>